<proteinExistence type="inferred from homology"/>
<comment type="similarity">
    <text evidence="2">Belongs to the TIM16/PAM16 family.</text>
</comment>
<evidence type="ECO:0000256" key="8">
    <source>
        <dbReference type="ARBA" id="ARBA00023136"/>
    </source>
</evidence>
<keyword evidence="3" id="KW-0813">Transport</keyword>
<keyword evidence="7" id="KW-0496">Mitochondrion</keyword>
<feature type="region of interest" description="Disordered" evidence="9">
    <location>
        <begin position="124"/>
        <end position="144"/>
    </location>
</feature>
<name>A0ABQ9E2M0_TEGGR</name>
<keyword evidence="4" id="KW-0999">Mitochondrion inner membrane</keyword>
<evidence type="ECO:0000256" key="1">
    <source>
        <dbReference type="ARBA" id="ARBA00004637"/>
    </source>
</evidence>
<comment type="caution">
    <text evidence="10">The sequence shown here is derived from an EMBL/GenBank/DDBJ whole genome shotgun (WGS) entry which is preliminary data.</text>
</comment>
<sequence>METQCSTMAGKTIIQLIISMAQVVGRGFARAVKQEYAASQEAAARRTGAGASNRKTARHAATDTFTGMTVQEAKQILNVQDISDAEKLQKTYDHLFEVNDKSKGGSLYLQSKIVRAKERIDLELKDLKKDSQSGETDTKPPPES</sequence>
<keyword evidence="5" id="KW-0653">Protein transport</keyword>
<evidence type="ECO:0000256" key="4">
    <source>
        <dbReference type="ARBA" id="ARBA00022792"/>
    </source>
</evidence>
<comment type="subcellular location">
    <subcellularLocation>
        <location evidence="1">Mitochondrion inner membrane</location>
        <topology evidence="1">Peripheral membrane protein</topology>
    </subcellularLocation>
</comment>
<accession>A0ABQ9E2M0</accession>
<keyword evidence="6" id="KW-0811">Translocation</keyword>
<protein>
    <submittedName>
        <fullName evidence="10">Uncharacterized protein</fullName>
    </submittedName>
</protein>
<evidence type="ECO:0000313" key="10">
    <source>
        <dbReference type="EMBL" id="KAJ8297822.1"/>
    </source>
</evidence>
<dbReference type="Pfam" id="PF03656">
    <property type="entry name" value="Pam16"/>
    <property type="match status" value="1"/>
</dbReference>
<evidence type="ECO:0000256" key="5">
    <source>
        <dbReference type="ARBA" id="ARBA00022927"/>
    </source>
</evidence>
<evidence type="ECO:0000256" key="6">
    <source>
        <dbReference type="ARBA" id="ARBA00023010"/>
    </source>
</evidence>
<dbReference type="InterPro" id="IPR036869">
    <property type="entry name" value="J_dom_sf"/>
</dbReference>
<organism evidence="10 11">
    <name type="scientific">Tegillarca granosa</name>
    <name type="common">Malaysian cockle</name>
    <name type="synonym">Anadara granosa</name>
    <dbReference type="NCBI Taxonomy" id="220873"/>
    <lineage>
        <taxon>Eukaryota</taxon>
        <taxon>Metazoa</taxon>
        <taxon>Spiralia</taxon>
        <taxon>Lophotrochozoa</taxon>
        <taxon>Mollusca</taxon>
        <taxon>Bivalvia</taxon>
        <taxon>Autobranchia</taxon>
        <taxon>Pteriomorphia</taxon>
        <taxon>Arcoida</taxon>
        <taxon>Arcoidea</taxon>
        <taxon>Arcidae</taxon>
        <taxon>Tegillarca</taxon>
    </lineage>
</organism>
<evidence type="ECO:0000256" key="9">
    <source>
        <dbReference type="SAM" id="MobiDB-lite"/>
    </source>
</evidence>
<keyword evidence="8" id="KW-0472">Membrane</keyword>
<dbReference type="Gene3D" id="1.10.287.110">
    <property type="entry name" value="DnaJ domain"/>
    <property type="match status" value="1"/>
</dbReference>
<evidence type="ECO:0000313" key="11">
    <source>
        <dbReference type="Proteomes" id="UP001217089"/>
    </source>
</evidence>
<reference evidence="10 11" key="1">
    <citation type="submission" date="2022-12" db="EMBL/GenBank/DDBJ databases">
        <title>Chromosome-level genome of Tegillarca granosa.</title>
        <authorList>
            <person name="Kim J."/>
        </authorList>
    </citation>
    <scope>NUCLEOTIDE SEQUENCE [LARGE SCALE GENOMIC DNA]</scope>
    <source>
        <strain evidence="10">Teg-2019</strain>
        <tissue evidence="10">Adductor muscle</tissue>
    </source>
</reference>
<feature type="region of interest" description="Disordered" evidence="9">
    <location>
        <begin position="41"/>
        <end position="64"/>
    </location>
</feature>
<evidence type="ECO:0000256" key="7">
    <source>
        <dbReference type="ARBA" id="ARBA00023128"/>
    </source>
</evidence>
<dbReference type="PANTHER" id="PTHR12388">
    <property type="entry name" value="MITOCHONDRIA ASSOCIATED GRANULOCYTE MACROPHAGE CSF SIGNALING MOLECULE"/>
    <property type="match status" value="1"/>
</dbReference>
<evidence type="ECO:0000256" key="3">
    <source>
        <dbReference type="ARBA" id="ARBA00022448"/>
    </source>
</evidence>
<keyword evidence="11" id="KW-1185">Reference proteome</keyword>
<evidence type="ECO:0000256" key="2">
    <source>
        <dbReference type="ARBA" id="ARBA00008817"/>
    </source>
</evidence>
<dbReference type="EMBL" id="JARBDR010000923">
    <property type="protein sequence ID" value="KAJ8297822.1"/>
    <property type="molecule type" value="Genomic_DNA"/>
</dbReference>
<dbReference type="InterPro" id="IPR005341">
    <property type="entry name" value="Tim16"/>
</dbReference>
<dbReference type="Proteomes" id="UP001217089">
    <property type="component" value="Unassembled WGS sequence"/>
</dbReference>
<gene>
    <name evidence="10" type="ORF">KUTeg_024353</name>
</gene>
<dbReference type="PANTHER" id="PTHR12388:SF0">
    <property type="entry name" value="MITOCHONDRIAL IMPORT INNER MEMBRANE TRANSLOCASE SUBUNIT TIM16"/>
    <property type="match status" value="1"/>
</dbReference>